<dbReference type="Proteomes" id="UP000183529">
    <property type="component" value="Unassembled WGS sequence"/>
</dbReference>
<reference evidence="2 3" key="1">
    <citation type="submission" date="2016-10" db="EMBL/GenBank/DDBJ databases">
        <authorList>
            <person name="Varghese N."/>
            <person name="Submissions S."/>
        </authorList>
    </citation>
    <scope>NUCLEOTIDE SEQUENCE [LARGE SCALE GENOMIC DNA]</scope>
    <source>
        <strain evidence="2 3">LMG 22274</strain>
    </source>
</reference>
<gene>
    <name evidence="1" type="ORF">C7400_12859</name>
    <name evidence="2" type="ORF">SAMN05216550_13355</name>
</gene>
<dbReference type="InterPro" id="IPR021388">
    <property type="entry name" value="DUF3024"/>
</dbReference>
<dbReference type="Pfam" id="PF11225">
    <property type="entry name" value="DUF3024"/>
    <property type="match status" value="1"/>
</dbReference>
<dbReference type="Proteomes" id="UP000247515">
    <property type="component" value="Unassembled WGS sequence"/>
</dbReference>
<evidence type="ECO:0000313" key="2">
    <source>
        <dbReference type="EMBL" id="SEK15045.1"/>
    </source>
</evidence>
<evidence type="ECO:0000313" key="1">
    <source>
        <dbReference type="EMBL" id="PXX07908.1"/>
    </source>
</evidence>
<sequence length="134" mass="15122">MTTPTTWGEGCAEPCARNAPSAAHVADAGNARVADFTQHQIERALRNRVRYRYVRARVAREPEGYRIESPCCSRNVDPAGGVIDIAWLARDDDGQWHLHARDHAARRWVAQYASHDLAMLLDRLCVDAARVFWP</sequence>
<proteinExistence type="predicted"/>
<organism evidence="2 3">
    <name type="scientific">Paraburkholderia tropica</name>
    <dbReference type="NCBI Taxonomy" id="92647"/>
    <lineage>
        <taxon>Bacteria</taxon>
        <taxon>Pseudomonadati</taxon>
        <taxon>Pseudomonadota</taxon>
        <taxon>Betaproteobacteria</taxon>
        <taxon>Burkholderiales</taxon>
        <taxon>Burkholderiaceae</taxon>
        <taxon>Paraburkholderia</taxon>
    </lineage>
</organism>
<reference evidence="1 4" key="2">
    <citation type="submission" date="2018-05" db="EMBL/GenBank/DDBJ databases">
        <title>Genomic Encyclopedia of Type Strains, Phase IV (KMG-V): Genome sequencing to study the core and pangenomes of soil and plant-associated prokaryotes.</title>
        <authorList>
            <person name="Whitman W."/>
        </authorList>
    </citation>
    <scope>NUCLEOTIDE SEQUENCE [LARGE SCALE GENOMIC DNA]</scope>
    <source>
        <strain evidence="1 4">SIr-6563</strain>
    </source>
</reference>
<dbReference type="RefSeq" id="WP_244144458.1">
    <property type="nucleotide sequence ID" value="NZ_CADFGN010000023.1"/>
</dbReference>
<dbReference type="EMBL" id="QJJV01000028">
    <property type="protein sequence ID" value="PXX07908.1"/>
    <property type="molecule type" value="Genomic_DNA"/>
</dbReference>
<accession>A0AAQ1GPF6</accession>
<comment type="caution">
    <text evidence="2">The sequence shown here is derived from an EMBL/GenBank/DDBJ whole genome shotgun (WGS) entry which is preliminary data.</text>
</comment>
<keyword evidence="4" id="KW-1185">Reference proteome</keyword>
<protein>
    <recommendedName>
        <fullName evidence="5">DUF3024 domain-containing protein</fullName>
    </recommendedName>
</protein>
<name>A0AAQ1GPF6_9BURK</name>
<dbReference type="AlphaFoldDB" id="A0AAQ1GPF6"/>
<evidence type="ECO:0000313" key="3">
    <source>
        <dbReference type="Proteomes" id="UP000183529"/>
    </source>
</evidence>
<dbReference type="EMBL" id="FNZM01000033">
    <property type="protein sequence ID" value="SEK15045.1"/>
    <property type="molecule type" value="Genomic_DNA"/>
</dbReference>
<evidence type="ECO:0008006" key="5">
    <source>
        <dbReference type="Google" id="ProtNLM"/>
    </source>
</evidence>
<evidence type="ECO:0000313" key="4">
    <source>
        <dbReference type="Proteomes" id="UP000247515"/>
    </source>
</evidence>